<sequence>METTTMRESRTATARRRPSPHRRLRLFLRQRLRQDQGMTTSEYAMGTIAACGFAAVLYKIVNSDVVSSGLQSVIGRALDASF</sequence>
<accession>A0A2S9PWY4</accession>
<evidence type="ECO:0000313" key="2">
    <source>
        <dbReference type="EMBL" id="PRH78931.1"/>
    </source>
</evidence>
<dbReference type="Pfam" id="PF14029">
    <property type="entry name" value="DUF4244"/>
    <property type="match status" value="1"/>
</dbReference>
<dbReference type="InterPro" id="IPR025338">
    <property type="entry name" value="DUF4244"/>
</dbReference>
<dbReference type="Proteomes" id="UP000239322">
    <property type="component" value="Unassembled WGS sequence"/>
</dbReference>
<organism evidence="2 3">
    <name type="scientific">Streptomyces solincola</name>
    <dbReference type="NCBI Taxonomy" id="2100817"/>
    <lineage>
        <taxon>Bacteria</taxon>
        <taxon>Bacillati</taxon>
        <taxon>Actinomycetota</taxon>
        <taxon>Actinomycetes</taxon>
        <taxon>Kitasatosporales</taxon>
        <taxon>Streptomycetaceae</taxon>
        <taxon>Streptomyces</taxon>
    </lineage>
</organism>
<dbReference type="OrthoDB" id="3748241at2"/>
<gene>
    <name evidence="2" type="ORF">C6N75_12325</name>
</gene>
<evidence type="ECO:0000256" key="1">
    <source>
        <dbReference type="SAM" id="MobiDB-lite"/>
    </source>
</evidence>
<proteinExistence type="predicted"/>
<name>A0A2S9PWY4_9ACTN</name>
<reference evidence="2 3" key="1">
    <citation type="submission" date="2018-03" db="EMBL/GenBank/DDBJ databases">
        <title>Novel Streptomyces sp. from soil.</title>
        <authorList>
            <person name="Tan G.Y.A."/>
            <person name="Lee Z.Y."/>
        </authorList>
    </citation>
    <scope>NUCLEOTIDE SEQUENCE [LARGE SCALE GENOMIC DNA]</scope>
    <source>
        <strain evidence="2 3">ST5x</strain>
    </source>
</reference>
<feature type="compositionally biased region" description="Basic and acidic residues" evidence="1">
    <location>
        <begin position="1"/>
        <end position="10"/>
    </location>
</feature>
<feature type="region of interest" description="Disordered" evidence="1">
    <location>
        <begin position="1"/>
        <end position="20"/>
    </location>
</feature>
<dbReference type="AlphaFoldDB" id="A0A2S9PWY4"/>
<keyword evidence="3" id="KW-1185">Reference proteome</keyword>
<evidence type="ECO:0000313" key="3">
    <source>
        <dbReference type="Proteomes" id="UP000239322"/>
    </source>
</evidence>
<comment type="caution">
    <text evidence="2">The sequence shown here is derived from an EMBL/GenBank/DDBJ whole genome shotgun (WGS) entry which is preliminary data.</text>
</comment>
<protein>
    <submittedName>
        <fullName evidence="2">DUF4244 domain-containing protein</fullName>
    </submittedName>
</protein>
<dbReference type="RefSeq" id="WP_105868929.1">
    <property type="nucleotide sequence ID" value="NZ_PVLV01000159.1"/>
</dbReference>
<dbReference type="EMBL" id="PVLV01000159">
    <property type="protein sequence ID" value="PRH78931.1"/>
    <property type="molecule type" value="Genomic_DNA"/>
</dbReference>